<dbReference type="EMBL" id="CANTFK010000994">
    <property type="protein sequence ID" value="CAI5741087.1"/>
    <property type="molecule type" value="Genomic_DNA"/>
</dbReference>
<protein>
    <recommendedName>
        <fullName evidence="10">Abscisic acid G-protein coupled receptor-like domain-containing protein</fullName>
    </recommendedName>
</protein>
<feature type="domain" description="Golgi pH regulator conserved" evidence="7">
    <location>
        <begin position="176"/>
        <end position="242"/>
    </location>
</feature>
<evidence type="ECO:0000256" key="1">
    <source>
        <dbReference type="ARBA" id="ARBA00004141"/>
    </source>
</evidence>
<feature type="transmembrane region" description="Helical" evidence="5">
    <location>
        <begin position="20"/>
        <end position="41"/>
    </location>
</feature>
<name>A0AAV0UX72_9STRA</name>
<organism evidence="8 9">
    <name type="scientific">Peronospora farinosa</name>
    <dbReference type="NCBI Taxonomy" id="134698"/>
    <lineage>
        <taxon>Eukaryota</taxon>
        <taxon>Sar</taxon>
        <taxon>Stramenopiles</taxon>
        <taxon>Oomycota</taxon>
        <taxon>Peronosporomycetes</taxon>
        <taxon>Peronosporales</taxon>
        <taxon>Peronosporaceae</taxon>
        <taxon>Peronospora</taxon>
    </lineage>
</organism>
<evidence type="ECO:0000256" key="4">
    <source>
        <dbReference type="ARBA" id="ARBA00023136"/>
    </source>
</evidence>
<comment type="subcellular location">
    <subcellularLocation>
        <location evidence="1">Membrane</location>
        <topology evidence="1">Multi-pass membrane protein</topology>
    </subcellularLocation>
</comment>
<feature type="transmembrane region" description="Helical" evidence="5">
    <location>
        <begin position="328"/>
        <end position="350"/>
    </location>
</feature>
<keyword evidence="2 5" id="KW-0812">Transmembrane</keyword>
<dbReference type="InterPro" id="IPR025969">
    <property type="entry name" value="ABA_GPCR_dom"/>
</dbReference>
<dbReference type="Pfam" id="PF12430">
    <property type="entry name" value="ABA_GPCR"/>
    <property type="match status" value="1"/>
</dbReference>
<feature type="transmembrane region" description="Helical" evidence="5">
    <location>
        <begin position="90"/>
        <end position="109"/>
    </location>
</feature>
<accession>A0AAV0UX72</accession>
<evidence type="ECO:0000256" key="3">
    <source>
        <dbReference type="ARBA" id="ARBA00022989"/>
    </source>
</evidence>
<sequence length="507" mass="57881">MTHLSLVAALKTLPVSDTVVSITSWFLIFLFSRLFFSSWLFRDYTVRSALTPLLFTTSLTFSLSLFQMVLFEMTDILDVTSRQWILRVDLIVMTYLIVVILPFSLFYELAKEYFGVKTRKACVMAMGMLVLYLYGFYKLGDVMEQDLPNQSVEGELIGLLLLLAAAAAGAAAAALFSIRNFVSRVSLLGVVFMALLSGFGAVNCPYEYMTFFWRRVAEEDIEFLEKRVRHNLDILIAKKKRLTLELRASARRQDEAVAGGSKKGSLFSWAFGFWSSSKNDTTYIKGLKAEILTLESLGRELFLEVNDLRDAQARSLRASTLRGRVFNFFGYAMSVFCMYKMVMSTVNVIFRRNRDKDPITDVVEKLLYIWPSLAMQLNIRFVSEIASLGFVGILVFTQTRGFLVALLKFFRTYSSTVSSNSVVLWLAHLMGMYFVSSFVLMRMNLSSLHRQRIDEVLGEIEFNVFHRYFDMMFVVSASWSLGMLALTKFSKASRTAINDYDAHDKFP</sequence>
<evidence type="ECO:0000256" key="2">
    <source>
        <dbReference type="ARBA" id="ARBA00022692"/>
    </source>
</evidence>
<evidence type="ECO:0000313" key="8">
    <source>
        <dbReference type="EMBL" id="CAI5741087.1"/>
    </source>
</evidence>
<evidence type="ECO:0008006" key="10">
    <source>
        <dbReference type="Google" id="ProtNLM"/>
    </source>
</evidence>
<dbReference type="Proteomes" id="UP001159659">
    <property type="component" value="Unassembled WGS sequence"/>
</dbReference>
<comment type="caution">
    <text evidence="8">The sequence shown here is derived from an EMBL/GenBank/DDBJ whole genome shotgun (WGS) entry which is preliminary data.</text>
</comment>
<feature type="transmembrane region" description="Helical" evidence="5">
    <location>
        <begin position="157"/>
        <end position="178"/>
    </location>
</feature>
<dbReference type="PANTHER" id="PTHR15948">
    <property type="entry name" value="G-PROTEIN COUPLED RECEPTOR 89-RELATED"/>
    <property type="match status" value="1"/>
</dbReference>
<reference evidence="8" key="1">
    <citation type="submission" date="2022-12" db="EMBL/GenBank/DDBJ databases">
        <authorList>
            <person name="Webb A."/>
        </authorList>
    </citation>
    <scope>NUCLEOTIDE SEQUENCE</scope>
    <source>
        <strain evidence="8">Pf2</strain>
    </source>
</reference>
<keyword evidence="4 5" id="KW-0472">Membrane</keyword>
<proteinExistence type="predicted"/>
<dbReference type="InterPro" id="IPR015672">
    <property type="entry name" value="GPHR/GTG"/>
</dbReference>
<evidence type="ECO:0000259" key="7">
    <source>
        <dbReference type="Pfam" id="PF12537"/>
    </source>
</evidence>
<feature type="transmembrane region" description="Helical" evidence="5">
    <location>
        <begin position="185"/>
        <end position="202"/>
    </location>
</feature>
<feature type="transmembrane region" description="Helical" evidence="5">
    <location>
        <begin position="53"/>
        <end position="70"/>
    </location>
</feature>
<evidence type="ECO:0000259" key="6">
    <source>
        <dbReference type="Pfam" id="PF12430"/>
    </source>
</evidence>
<dbReference type="InterPro" id="IPR022535">
    <property type="entry name" value="Golgi_pH-regulator_cons_dom"/>
</dbReference>
<feature type="transmembrane region" description="Helical" evidence="5">
    <location>
        <begin position="385"/>
        <end position="410"/>
    </location>
</feature>
<dbReference type="AlphaFoldDB" id="A0AAV0UX72"/>
<keyword evidence="3 5" id="KW-1133">Transmembrane helix</keyword>
<dbReference type="Pfam" id="PF12537">
    <property type="entry name" value="GPHR_N"/>
    <property type="match status" value="1"/>
</dbReference>
<dbReference type="PANTHER" id="PTHR15948:SF0">
    <property type="entry name" value="GOLGI PH REGULATOR A-RELATED"/>
    <property type="match status" value="1"/>
</dbReference>
<evidence type="ECO:0000256" key="5">
    <source>
        <dbReference type="SAM" id="Phobius"/>
    </source>
</evidence>
<feature type="transmembrane region" description="Helical" evidence="5">
    <location>
        <begin position="121"/>
        <end position="137"/>
    </location>
</feature>
<evidence type="ECO:0000313" key="9">
    <source>
        <dbReference type="Proteomes" id="UP001159659"/>
    </source>
</evidence>
<gene>
    <name evidence="8" type="ORF">PFR002_LOCUS9468</name>
</gene>
<feature type="transmembrane region" description="Helical" evidence="5">
    <location>
        <begin position="422"/>
        <end position="445"/>
    </location>
</feature>
<dbReference type="GO" id="GO:0016020">
    <property type="term" value="C:membrane"/>
    <property type="evidence" value="ECO:0007669"/>
    <property type="project" value="UniProtKB-SubCell"/>
</dbReference>
<feature type="domain" description="Abscisic acid G-protein coupled receptor-like" evidence="6">
    <location>
        <begin position="317"/>
        <end position="485"/>
    </location>
</feature>